<dbReference type="InterPro" id="IPR044998">
    <property type="entry name" value="Timeless"/>
</dbReference>
<feature type="region of interest" description="Disordered" evidence="5">
    <location>
        <begin position="1002"/>
        <end position="1192"/>
    </location>
</feature>
<feature type="region of interest" description="Disordered" evidence="5">
    <location>
        <begin position="934"/>
        <end position="973"/>
    </location>
</feature>
<evidence type="ECO:0000256" key="3">
    <source>
        <dbReference type="ARBA" id="ARBA00023242"/>
    </source>
</evidence>
<gene>
    <name evidence="7" type="ORF">PNOK_0663700</name>
</gene>
<feature type="compositionally biased region" description="Acidic residues" evidence="5">
    <location>
        <begin position="1139"/>
        <end position="1149"/>
    </location>
</feature>
<feature type="compositionally biased region" description="Basic and acidic residues" evidence="5">
    <location>
        <begin position="1067"/>
        <end position="1076"/>
    </location>
</feature>
<feature type="compositionally biased region" description="Basic residues" evidence="5">
    <location>
        <begin position="1112"/>
        <end position="1135"/>
    </location>
</feature>
<evidence type="ECO:0000256" key="4">
    <source>
        <dbReference type="ARBA" id="ARBA00023306"/>
    </source>
</evidence>
<feature type="region of interest" description="Disordered" evidence="5">
    <location>
        <begin position="1"/>
        <end position="20"/>
    </location>
</feature>
<dbReference type="FunCoup" id="A0A286UEY6">
    <property type="interactions" value="87"/>
</dbReference>
<keyword evidence="3" id="KW-0539">Nucleus</keyword>
<evidence type="ECO:0000256" key="5">
    <source>
        <dbReference type="SAM" id="MobiDB-lite"/>
    </source>
</evidence>
<organism evidence="7 8">
    <name type="scientific">Pyrrhoderma noxium</name>
    <dbReference type="NCBI Taxonomy" id="2282107"/>
    <lineage>
        <taxon>Eukaryota</taxon>
        <taxon>Fungi</taxon>
        <taxon>Dikarya</taxon>
        <taxon>Basidiomycota</taxon>
        <taxon>Agaricomycotina</taxon>
        <taxon>Agaricomycetes</taxon>
        <taxon>Hymenochaetales</taxon>
        <taxon>Hymenochaetaceae</taxon>
        <taxon>Pyrrhoderma</taxon>
    </lineage>
</organism>
<keyword evidence="4" id="KW-0131">Cell cycle</keyword>
<keyword evidence="8" id="KW-1185">Reference proteome</keyword>
<dbReference type="InterPro" id="IPR006906">
    <property type="entry name" value="Timeless_N"/>
</dbReference>
<feature type="region of interest" description="Disordered" evidence="5">
    <location>
        <begin position="741"/>
        <end position="764"/>
    </location>
</feature>
<dbReference type="OrthoDB" id="310853at2759"/>
<dbReference type="InParanoid" id="A0A286UEY6"/>
<comment type="subcellular location">
    <subcellularLocation>
        <location evidence="1">Nucleus</location>
    </subcellularLocation>
</comment>
<feature type="compositionally biased region" description="Acidic residues" evidence="5">
    <location>
        <begin position="1029"/>
        <end position="1046"/>
    </location>
</feature>
<dbReference type="PANTHER" id="PTHR22940">
    <property type="entry name" value="TIMEOUT/TIMELESS-2"/>
    <property type="match status" value="1"/>
</dbReference>
<evidence type="ECO:0000313" key="7">
    <source>
        <dbReference type="EMBL" id="PAV18151.1"/>
    </source>
</evidence>
<dbReference type="GO" id="GO:0003677">
    <property type="term" value="F:DNA binding"/>
    <property type="evidence" value="ECO:0007669"/>
    <property type="project" value="TreeGrafter"/>
</dbReference>
<feature type="region of interest" description="Disordered" evidence="5">
    <location>
        <begin position="583"/>
        <end position="614"/>
    </location>
</feature>
<proteinExistence type="predicted"/>
<reference evidence="7 8" key="1">
    <citation type="journal article" date="2017" name="Mol. Ecol.">
        <title>Comparative and population genomic landscape of Phellinus noxius: A hypervariable fungus causing root rot in trees.</title>
        <authorList>
            <person name="Chung C.L."/>
            <person name="Lee T.J."/>
            <person name="Akiba M."/>
            <person name="Lee H.H."/>
            <person name="Kuo T.H."/>
            <person name="Liu D."/>
            <person name="Ke H.M."/>
            <person name="Yokoi T."/>
            <person name="Roa M.B."/>
            <person name="Lu M.J."/>
            <person name="Chang Y.Y."/>
            <person name="Ann P.J."/>
            <person name="Tsai J.N."/>
            <person name="Chen C.Y."/>
            <person name="Tzean S.S."/>
            <person name="Ota Y."/>
            <person name="Hattori T."/>
            <person name="Sahashi N."/>
            <person name="Liou R.F."/>
            <person name="Kikuchi T."/>
            <person name="Tsai I.J."/>
        </authorList>
    </citation>
    <scope>NUCLEOTIDE SEQUENCE [LARGE SCALE GENOMIC DNA]</scope>
    <source>
        <strain evidence="7 8">FFPRI411160</strain>
    </source>
</reference>
<keyword evidence="2" id="KW-0236">DNA replication inhibitor</keyword>
<dbReference type="GO" id="GO:0000076">
    <property type="term" value="P:DNA replication checkpoint signaling"/>
    <property type="evidence" value="ECO:0007669"/>
    <property type="project" value="TreeGrafter"/>
</dbReference>
<feature type="compositionally biased region" description="Basic residues" evidence="5">
    <location>
        <begin position="934"/>
        <end position="944"/>
    </location>
</feature>
<dbReference type="STRING" id="2282107.A0A286UEY6"/>
<accession>A0A286UEY6</accession>
<protein>
    <submittedName>
        <fullName evidence="7">Timeless-domain-containing</fullName>
    </submittedName>
</protein>
<feature type="compositionally biased region" description="Basic residues" evidence="5">
    <location>
        <begin position="1016"/>
        <end position="1025"/>
    </location>
</feature>
<dbReference type="GO" id="GO:0031298">
    <property type="term" value="C:replication fork protection complex"/>
    <property type="evidence" value="ECO:0007669"/>
    <property type="project" value="TreeGrafter"/>
</dbReference>
<sequence length="1192" mass="136069">MDRDDAMSVASDDGRQEEDNRRAILAPAIHNVVNALGGMEGDTYVLGDECYGCLKDLKKFWRKDATDDERTVARIFWEQRVLPNDLIPILLETAGKGRVTDKCAIACADIITAMTWPIDLAAELKELDEEFDKNTDYTQLLQSHLYYKAALLRPGVIQAFFAILLPCIAKDRKERKERDGQIINVILHLFRNLAFIRDRPPNMHASADQAELSSLQSKLIRTLSEAHVLELLSTIASNSADPFLNQWNTLTLEILYLLYRGVSPTSLAIDQRKSSQNTLAELMAVENNVKLANSRHASSRHSRFGTTISVTLNPAKIKPSSNEPGLTEKNVSIAPQTLVLHRQEAIVKDSGSILDLKKRKQHKKVNKVDELGMEDNLSHEAKVVLQNLARNFIEICFNTFLASVLKDIKSERPKITEKDHVRLLFITRWFLEFFISVRSQQVEAAQKNKAAAAPWGFDLVGEVVERSWIVWILKRMRGAVEDKPKAWTELQAGIECLTQLLILIDAMRNVDLGDEELTEASGLLQQQIIYNGEVLDIATDSLRSYREGVQSLKYLDASVCLGYTLLRMLEKWSKERGGGELLVRRKKAKRQKEKDAENMDEEPPEPEDESDKEQEIQETLFTFESFEMKFAHEEITHTLLSYLSRYQEFTSSDQMKRVVNLLHRQAIKAKAEGLFFKVSTLYLFKNILSNQNGLPRDQPYKDLVSLLNFILRKFFKAVNEDSFLILEAFFPKNGNKWKQYSSWQPEEKESTRGRGREAESTEATPAEVKVKKGYSWSEELAIAIACLVEKSQKELIDWVKDILKLVIHQRQRIVEETDGSSSQDQMDDIEAEDAAEALRKLRQPSNEALSKFGDYSIPYVNDEKANAATKNPELKLLFRLVKFSILDENADELEWYVPAAVLPSDLQRSLNVINRFLENPLDLNGESASRMLVKKSRRRRRRYKSVSGEEDNISDEEPRKRRTKKKKEQEKYKSAEFIEDSDVDFDDEKFWEQERQQRELTELAAMEGKVAGMRKTGTKKRKKGKRDGDEDVGDGDDTDRDMDSDDGQSKVKKRKASTPPTDDDDELEKRLKRLDSSESESDSETMGVDTMPTRNTKSLANKKTKSKDAKKISNKRSKTKSVSKGSTRKPGKRKATTNEDSDTEIESDIDPSSPRTTTNPTRLSSVHGDESEEQEQIRKPKPRAKIIFSDEE</sequence>
<comment type="caution">
    <text evidence="7">The sequence shown here is derived from an EMBL/GenBank/DDBJ whole genome shotgun (WGS) entry which is preliminary data.</text>
</comment>
<evidence type="ECO:0000256" key="1">
    <source>
        <dbReference type="ARBA" id="ARBA00004123"/>
    </source>
</evidence>
<evidence type="ECO:0000259" key="6">
    <source>
        <dbReference type="Pfam" id="PF04821"/>
    </source>
</evidence>
<dbReference type="AlphaFoldDB" id="A0A286UEY6"/>
<dbReference type="PANTHER" id="PTHR22940:SF4">
    <property type="entry name" value="PROTEIN TIMELESS HOMOLOG"/>
    <property type="match status" value="1"/>
</dbReference>
<dbReference type="GO" id="GO:0006281">
    <property type="term" value="P:DNA repair"/>
    <property type="evidence" value="ECO:0007669"/>
    <property type="project" value="TreeGrafter"/>
</dbReference>
<feature type="compositionally biased region" description="Acidic residues" evidence="5">
    <location>
        <begin position="598"/>
        <end position="612"/>
    </location>
</feature>
<dbReference type="Pfam" id="PF04821">
    <property type="entry name" value="TIMELESS"/>
    <property type="match status" value="1"/>
</dbReference>
<evidence type="ECO:0000256" key="2">
    <source>
        <dbReference type="ARBA" id="ARBA00022880"/>
    </source>
</evidence>
<feature type="domain" description="Timeless N-terminal" evidence="6">
    <location>
        <begin position="43"/>
        <end position="310"/>
    </location>
</feature>
<feature type="compositionally biased region" description="Basic and acidic residues" evidence="5">
    <location>
        <begin position="745"/>
        <end position="759"/>
    </location>
</feature>
<name>A0A286UEY6_9AGAM</name>
<evidence type="ECO:0000313" key="8">
    <source>
        <dbReference type="Proteomes" id="UP000217199"/>
    </source>
</evidence>
<dbReference type="GO" id="GO:0043111">
    <property type="term" value="P:replication fork arrest"/>
    <property type="evidence" value="ECO:0007669"/>
    <property type="project" value="TreeGrafter"/>
</dbReference>
<dbReference type="Proteomes" id="UP000217199">
    <property type="component" value="Unassembled WGS sequence"/>
</dbReference>
<dbReference type="EMBL" id="NBII01000006">
    <property type="protein sequence ID" value="PAV18151.1"/>
    <property type="molecule type" value="Genomic_DNA"/>
</dbReference>
<feature type="compositionally biased region" description="Low complexity" evidence="5">
    <location>
        <begin position="1150"/>
        <end position="1165"/>
    </location>
</feature>